<evidence type="ECO:0000256" key="7">
    <source>
        <dbReference type="SAM" id="MobiDB-lite"/>
    </source>
</evidence>
<dbReference type="InterPro" id="IPR005524">
    <property type="entry name" value="DUF318"/>
</dbReference>
<name>A0A3N2BY33_9MICO</name>
<reference evidence="9 10" key="1">
    <citation type="submission" date="2018-11" db="EMBL/GenBank/DDBJ databases">
        <title>Sequencing the genomes of 1000 actinobacteria strains.</title>
        <authorList>
            <person name="Klenk H.-P."/>
        </authorList>
    </citation>
    <scope>NUCLEOTIDE SEQUENCE [LARGE SCALE GENOMIC DNA]</scope>
    <source>
        <strain evidence="9 10">DSM 14012</strain>
    </source>
</reference>
<dbReference type="RefSeq" id="WP_412458821.1">
    <property type="nucleotide sequence ID" value="NZ_FXAP01000002.1"/>
</dbReference>
<keyword evidence="3" id="KW-1003">Cell membrane</keyword>
<dbReference type="GO" id="GO:0005886">
    <property type="term" value="C:plasma membrane"/>
    <property type="evidence" value="ECO:0007669"/>
    <property type="project" value="UniProtKB-SubCell"/>
</dbReference>
<sequence>MSRTTGTLGVDDDWTAPDDDGAEHWGRTEGRDPRNLRTPLLIGVALLVVVGLFVLRALMPLGEALTPPTAVRDFVTLTLSVVVESLPFVVLGIVLSILVQIWLPDGWLERWLPTQPILRRACISLLGMFLPVCECGNVPLARGLIVRGFTVPESITFLLAAPILNPIVIVTTHQAFGWDGGILVARLVGGFLLANLIGWLFSKHPDPSSLLTPTFQASCEVTEQHGHEHTKVERSLQQFVAEARAIMPALLIGSAVAGAVQVLVPREVLVTLGANPVWSVLAMMTLAVIVSICSNVDAFFVLSFGSTFMPGSIVAFLVLGPVVDVKMLALMRTTYTTRTLVIITAVTVLFSAALGFGVNALA</sequence>
<keyword evidence="6 8" id="KW-0472">Membrane</keyword>
<proteinExistence type="inferred from homology"/>
<evidence type="ECO:0000256" key="1">
    <source>
        <dbReference type="ARBA" id="ARBA00004651"/>
    </source>
</evidence>
<dbReference type="Proteomes" id="UP000266915">
    <property type="component" value="Unassembled WGS sequence"/>
</dbReference>
<protein>
    <recommendedName>
        <fullName evidence="11">Permease</fullName>
    </recommendedName>
</protein>
<evidence type="ECO:0000256" key="2">
    <source>
        <dbReference type="ARBA" id="ARBA00006386"/>
    </source>
</evidence>
<accession>A0A3N2BY33</accession>
<dbReference type="Pfam" id="PF03773">
    <property type="entry name" value="ArsP_1"/>
    <property type="match status" value="1"/>
</dbReference>
<evidence type="ECO:0000256" key="5">
    <source>
        <dbReference type="ARBA" id="ARBA00022989"/>
    </source>
</evidence>
<evidence type="ECO:0000256" key="8">
    <source>
        <dbReference type="SAM" id="Phobius"/>
    </source>
</evidence>
<evidence type="ECO:0000313" key="9">
    <source>
        <dbReference type="EMBL" id="ROR80133.1"/>
    </source>
</evidence>
<evidence type="ECO:0008006" key="11">
    <source>
        <dbReference type="Google" id="ProtNLM"/>
    </source>
</evidence>
<feature type="transmembrane region" description="Helical" evidence="8">
    <location>
        <begin position="300"/>
        <end position="320"/>
    </location>
</feature>
<dbReference type="InterPro" id="IPR052923">
    <property type="entry name" value="UPF0718"/>
</dbReference>
<evidence type="ECO:0000256" key="3">
    <source>
        <dbReference type="ARBA" id="ARBA00022475"/>
    </source>
</evidence>
<evidence type="ECO:0000256" key="6">
    <source>
        <dbReference type="ARBA" id="ARBA00023136"/>
    </source>
</evidence>
<feature type="transmembrane region" description="Helical" evidence="8">
    <location>
        <begin position="74"/>
        <end position="103"/>
    </location>
</feature>
<dbReference type="EMBL" id="RKHL01000001">
    <property type="protein sequence ID" value="ROR80133.1"/>
    <property type="molecule type" value="Genomic_DNA"/>
</dbReference>
<feature type="transmembrane region" description="Helical" evidence="8">
    <location>
        <begin position="340"/>
        <end position="361"/>
    </location>
</feature>
<feature type="transmembrane region" description="Helical" evidence="8">
    <location>
        <begin position="40"/>
        <end position="62"/>
    </location>
</feature>
<comment type="caution">
    <text evidence="9">The sequence shown here is derived from an EMBL/GenBank/DDBJ whole genome shotgun (WGS) entry which is preliminary data.</text>
</comment>
<feature type="compositionally biased region" description="Acidic residues" evidence="7">
    <location>
        <begin position="10"/>
        <end position="21"/>
    </location>
</feature>
<keyword evidence="4 8" id="KW-0812">Transmembrane</keyword>
<organism evidence="9 10">
    <name type="scientific">Plantibacter flavus</name>
    <dbReference type="NCBI Taxonomy" id="150123"/>
    <lineage>
        <taxon>Bacteria</taxon>
        <taxon>Bacillati</taxon>
        <taxon>Actinomycetota</taxon>
        <taxon>Actinomycetes</taxon>
        <taxon>Micrococcales</taxon>
        <taxon>Microbacteriaceae</taxon>
        <taxon>Plantibacter</taxon>
    </lineage>
</organism>
<feature type="transmembrane region" description="Helical" evidence="8">
    <location>
        <begin position="182"/>
        <end position="201"/>
    </location>
</feature>
<feature type="region of interest" description="Disordered" evidence="7">
    <location>
        <begin position="1"/>
        <end position="30"/>
    </location>
</feature>
<feature type="transmembrane region" description="Helical" evidence="8">
    <location>
        <begin position="276"/>
        <end position="293"/>
    </location>
</feature>
<dbReference type="PANTHER" id="PTHR34184">
    <property type="entry name" value="UPF0718 PROTEIN YCGR"/>
    <property type="match status" value="1"/>
</dbReference>
<keyword evidence="10" id="KW-1185">Reference proteome</keyword>
<keyword evidence="5 8" id="KW-1133">Transmembrane helix</keyword>
<feature type="transmembrane region" description="Helical" evidence="8">
    <location>
        <begin position="245"/>
        <end position="264"/>
    </location>
</feature>
<gene>
    <name evidence="9" type="ORF">EDD42_0166</name>
</gene>
<evidence type="ECO:0000313" key="10">
    <source>
        <dbReference type="Proteomes" id="UP000266915"/>
    </source>
</evidence>
<dbReference type="AlphaFoldDB" id="A0A3N2BY33"/>
<feature type="transmembrane region" description="Helical" evidence="8">
    <location>
        <begin position="123"/>
        <end position="145"/>
    </location>
</feature>
<comment type="subcellular location">
    <subcellularLocation>
        <location evidence="1">Cell membrane</location>
        <topology evidence="1">Multi-pass membrane protein</topology>
    </subcellularLocation>
</comment>
<dbReference type="PANTHER" id="PTHR34184:SF4">
    <property type="entry name" value="UPF0718 PROTEIN YCGR"/>
    <property type="match status" value="1"/>
</dbReference>
<feature type="transmembrane region" description="Helical" evidence="8">
    <location>
        <begin position="157"/>
        <end position="176"/>
    </location>
</feature>
<evidence type="ECO:0000256" key="4">
    <source>
        <dbReference type="ARBA" id="ARBA00022692"/>
    </source>
</evidence>
<comment type="similarity">
    <text evidence="2">Belongs to the UPF0718 family.</text>
</comment>